<accession>N1J6D7</accession>
<dbReference type="InParanoid" id="N1J6D7"/>
<dbReference type="Pfam" id="PF09511">
    <property type="entry name" value="RNA_lig_T4_1"/>
    <property type="match status" value="1"/>
</dbReference>
<dbReference type="GO" id="GO:0003972">
    <property type="term" value="F:RNA ligase (ATP) activity"/>
    <property type="evidence" value="ECO:0007669"/>
    <property type="project" value="InterPro"/>
</dbReference>
<dbReference type="InterPro" id="IPR019039">
    <property type="entry name" value="T4-Rnl1-like_N"/>
</dbReference>
<dbReference type="Proteomes" id="UP000015441">
    <property type="component" value="Unassembled WGS sequence"/>
</dbReference>
<dbReference type="GO" id="GO:0005524">
    <property type="term" value="F:ATP binding"/>
    <property type="evidence" value="ECO:0007669"/>
    <property type="project" value="InterPro"/>
</dbReference>
<dbReference type="PANTHER" id="PTHR32004">
    <property type="entry name" value="TRNA LIGASE"/>
    <property type="match status" value="1"/>
</dbReference>
<dbReference type="Gene3D" id="3.40.50.300">
    <property type="entry name" value="P-loop containing nucleotide triphosphate hydrolases"/>
    <property type="match status" value="1"/>
</dbReference>
<sequence length="509" mass="59228">MSQNSDDTRNLACILEESQDCQFEETEWRKTSFRVQASPQNLTVTSWSLPDRKYQRFDLPIYAYPLLMGKDEFNDDQIIVRGYNKFFHADEISLISWKRIEDNTRGPYEISVVSKFPCNPPNDSTSPEEAGERWLEKQLAKLGKRKEELAKQLRSRNVTLVADLCDDSFEERVISYTGRKAGLYLHGININVPRFETYSSAQVQKFAKEWGFLAQKSVVIDGIKATRNIIDNASKTGTFNGRVVKGVVVRCKMLWGKSSEYEVFFFKCKLEGPYQIYRQWREYTKAMIKSQFFPRNNDIMTHEYLEFAQKKLLQNPELGKAYLNNHGVIRFREEFVRKNNISDFSILKRSLIVRKLSLKDVVDNIILVPISTIGCGKTTVSLSLSFLFGWGCVRNNTIEGRNRPYKFAEKVLEELTKKPVVFADRSNVQKFHRNQLILHFSTKRPQARMIALNFMKNEASFKDIRKVAQDRILPRIENHQRSDTGLQKDRAVDIINSVIKRFEKIDISD</sequence>
<dbReference type="OrthoDB" id="276239at2759"/>
<dbReference type="eggNOG" id="ENOG502QQB9">
    <property type="taxonomic scope" value="Eukaryota"/>
</dbReference>
<gene>
    <name evidence="3" type="ORF">BGHDH14_bgh06733</name>
</gene>
<dbReference type="AlphaFoldDB" id="N1J6D7"/>
<feature type="domain" description="tRNA ligase kinase" evidence="1">
    <location>
        <begin position="366"/>
        <end position="507"/>
    </location>
</feature>
<comment type="caution">
    <text evidence="3">The sequence shown here is derived from an EMBL/GenBank/DDBJ whole genome shotgun (WGS) entry which is preliminary data.</text>
</comment>
<dbReference type="Pfam" id="PF08303">
    <property type="entry name" value="tRNA_lig_kinase"/>
    <property type="match status" value="1"/>
</dbReference>
<evidence type="ECO:0000259" key="2">
    <source>
        <dbReference type="Pfam" id="PF09511"/>
    </source>
</evidence>
<organism evidence="3 4">
    <name type="scientific">Blumeria graminis f. sp. hordei (strain DH14)</name>
    <name type="common">Barley powdery mildew</name>
    <name type="synonym">Oidium monilioides f. sp. hordei</name>
    <dbReference type="NCBI Taxonomy" id="546991"/>
    <lineage>
        <taxon>Eukaryota</taxon>
        <taxon>Fungi</taxon>
        <taxon>Dikarya</taxon>
        <taxon>Ascomycota</taxon>
        <taxon>Pezizomycotina</taxon>
        <taxon>Leotiomycetes</taxon>
        <taxon>Erysiphales</taxon>
        <taxon>Erysiphaceae</taxon>
        <taxon>Blumeria</taxon>
        <taxon>Blumeria hordei</taxon>
    </lineage>
</organism>
<evidence type="ECO:0000259" key="1">
    <source>
        <dbReference type="Pfam" id="PF08303"/>
    </source>
</evidence>
<dbReference type="EMBL" id="CAUH01001083">
    <property type="protein sequence ID" value="CCU75226.1"/>
    <property type="molecule type" value="Genomic_DNA"/>
</dbReference>
<reference evidence="3 4" key="1">
    <citation type="journal article" date="2010" name="Science">
        <title>Genome expansion and gene loss in powdery mildew fungi reveal tradeoffs in extreme parasitism.</title>
        <authorList>
            <person name="Spanu P.D."/>
            <person name="Abbott J.C."/>
            <person name="Amselem J."/>
            <person name="Burgis T.A."/>
            <person name="Soanes D.M."/>
            <person name="Stueber K."/>
            <person name="Ver Loren van Themaat E."/>
            <person name="Brown J.K.M."/>
            <person name="Butcher S.A."/>
            <person name="Gurr S.J."/>
            <person name="Lebrun M.-H."/>
            <person name="Ridout C.J."/>
            <person name="Schulze-Lefert P."/>
            <person name="Talbot N.J."/>
            <person name="Ahmadinejad N."/>
            <person name="Ametz C."/>
            <person name="Barton G.R."/>
            <person name="Benjdia M."/>
            <person name="Bidzinski P."/>
            <person name="Bindschedler L.V."/>
            <person name="Both M."/>
            <person name="Brewer M.T."/>
            <person name="Cadle-Davidson L."/>
            <person name="Cadle-Davidson M.M."/>
            <person name="Collemare J."/>
            <person name="Cramer R."/>
            <person name="Frenkel O."/>
            <person name="Godfrey D."/>
            <person name="Harriman J."/>
            <person name="Hoede C."/>
            <person name="King B.C."/>
            <person name="Klages S."/>
            <person name="Kleemann J."/>
            <person name="Knoll D."/>
            <person name="Koti P.S."/>
            <person name="Kreplak J."/>
            <person name="Lopez-Ruiz F.J."/>
            <person name="Lu X."/>
            <person name="Maekawa T."/>
            <person name="Mahanil S."/>
            <person name="Micali C."/>
            <person name="Milgroom M.G."/>
            <person name="Montana G."/>
            <person name="Noir S."/>
            <person name="O'Connell R.J."/>
            <person name="Oberhaensli S."/>
            <person name="Parlange F."/>
            <person name="Pedersen C."/>
            <person name="Quesneville H."/>
            <person name="Reinhardt R."/>
            <person name="Rott M."/>
            <person name="Sacristan S."/>
            <person name="Schmidt S.M."/>
            <person name="Schoen M."/>
            <person name="Skamnioti P."/>
            <person name="Sommer H."/>
            <person name="Stephens A."/>
            <person name="Takahara H."/>
            <person name="Thordal-Christensen H."/>
            <person name="Vigouroux M."/>
            <person name="Wessling R."/>
            <person name="Wicker T."/>
            <person name="Panstruga R."/>
        </authorList>
    </citation>
    <scope>NUCLEOTIDE SEQUENCE [LARGE SCALE GENOMIC DNA]</scope>
    <source>
        <strain evidence="3">DH14</strain>
    </source>
</reference>
<protein>
    <submittedName>
        <fullName evidence="3">T-RNA ligase</fullName>
    </submittedName>
</protein>
<dbReference type="PANTHER" id="PTHR32004:SF1">
    <property type="entry name" value="TRNA LIGASE"/>
    <property type="match status" value="1"/>
</dbReference>
<keyword evidence="3" id="KW-0436">Ligase</keyword>
<dbReference type="InterPro" id="IPR027417">
    <property type="entry name" value="P-loop_NTPase"/>
</dbReference>
<keyword evidence="4" id="KW-1185">Reference proteome</keyword>
<evidence type="ECO:0000313" key="4">
    <source>
        <dbReference type="Proteomes" id="UP000015441"/>
    </source>
</evidence>
<feature type="domain" description="T4 RNA ligase 1-like N-terminal" evidence="2">
    <location>
        <begin position="110"/>
        <end position="274"/>
    </location>
</feature>
<name>N1J6D7_BLUG1</name>
<evidence type="ECO:0000313" key="3">
    <source>
        <dbReference type="EMBL" id="CCU75226.1"/>
    </source>
</evidence>
<dbReference type="HOGENOM" id="CLU_010316_1_0_1"/>
<dbReference type="GO" id="GO:0005634">
    <property type="term" value="C:nucleus"/>
    <property type="evidence" value="ECO:0007669"/>
    <property type="project" value="TreeGrafter"/>
</dbReference>
<proteinExistence type="predicted"/>
<dbReference type="GO" id="GO:0006388">
    <property type="term" value="P:tRNA splicing, via endonucleolytic cleavage and ligation"/>
    <property type="evidence" value="ECO:0007669"/>
    <property type="project" value="InterPro"/>
</dbReference>
<dbReference type="InterPro" id="IPR015966">
    <property type="entry name" value="tRNA_lig_kin_fungi"/>
</dbReference>